<accession>A0A8H7XN63</accession>
<evidence type="ECO:0000313" key="1">
    <source>
        <dbReference type="EMBL" id="KAG5162733.1"/>
    </source>
</evidence>
<dbReference type="EMBL" id="JAFIQS010000017">
    <property type="protein sequence ID" value="KAG5162733.1"/>
    <property type="molecule type" value="Genomic_DNA"/>
</dbReference>
<reference evidence="1" key="1">
    <citation type="submission" date="2021-02" db="EMBL/GenBank/DDBJ databases">
        <title>Psilocybe cubensis genome.</title>
        <authorList>
            <person name="Mckernan K.J."/>
            <person name="Crawford S."/>
            <person name="Trippe A."/>
            <person name="Kane L.T."/>
            <person name="Mclaughlin S."/>
        </authorList>
    </citation>
    <scope>NUCLEOTIDE SEQUENCE [LARGE SCALE GENOMIC DNA]</scope>
    <source>
        <strain evidence="1">MGC-MH-2018</strain>
    </source>
</reference>
<gene>
    <name evidence="1" type="ORF">JR316_012117</name>
</gene>
<name>A0A8H7XN63_PSICU</name>
<proteinExistence type="predicted"/>
<protein>
    <submittedName>
        <fullName evidence="1">Uncharacterized protein</fullName>
    </submittedName>
</protein>
<comment type="caution">
    <text evidence="1">The sequence shown here is derived from an EMBL/GenBank/DDBJ whole genome shotgun (WGS) entry which is preliminary data.</text>
</comment>
<sequence>MAQLNLDVIEHIIAEVCTFDSKDRQVTLRSLGLVSREFNFVSRPQLFSLVKWPHPLKHDSEVGLHFFPECLWPHFKTFILDWPDYWPDLSPPAWGTIHQVEGYLPKQLDKLEKALPLMSRLHTFQMTCPFYPPKSFMLAIVGCSTIKDLRVLDTPIKAGLSPSTLPSAFNLDRLSFVPVGETNRVGEGPFDKKYHDIVYYTRSYRKRHSTDTSNGGFFPRIMPGWALVNIFCLAKPESLKYIQISGSYCSLHDFNGTWWPNLETLVLTGPEAIPDSTNLADVVGRMPKLWDLRVLFNKALASPARNIHSNQRPCFRIVEPGRDAEYAARSVQHVSEPTVFGQIKYFAASNVCSLDSAFKYFTSLEGLALIAVINHPRVPIARGEEETRSLLADLETTGSGKRLKVLRVMVECGITPSLISKLGTVCPLLENLEVEICGYRDGPSDLYMDMTEEWANALQKYQHIEQLRVGMVFCQHDDVELDYDTEILQQREDRIECAKYLSSRAPTLRRIGFQYRMRTGSHRYEDRWLDFDIKRLSDGTIDLHEIQPSWYPFPEVWKHVPL</sequence>
<organism evidence="1">
    <name type="scientific">Psilocybe cubensis</name>
    <name type="common">Psychedelic mushroom</name>
    <name type="synonym">Stropharia cubensis</name>
    <dbReference type="NCBI Taxonomy" id="181762"/>
    <lineage>
        <taxon>Eukaryota</taxon>
        <taxon>Fungi</taxon>
        <taxon>Dikarya</taxon>
        <taxon>Basidiomycota</taxon>
        <taxon>Agaricomycotina</taxon>
        <taxon>Agaricomycetes</taxon>
        <taxon>Agaricomycetidae</taxon>
        <taxon>Agaricales</taxon>
        <taxon>Agaricineae</taxon>
        <taxon>Strophariaceae</taxon>
        <taxon>Psilocybe</taxon>
    </lineage>
</organism>
<dbReference type="SUPFAM" id="SSF52047">
    <property type="entry name" value="RNI-like"/>
    <property type="match status" value="1"/>
</dbReference>
<dbReference type="AlphaFoldDB" id="A0A8H7XN63"/>